<dbReference type="EMBL" id="CAJVPZ010025451">
    <property type="protein sequence ID" value="CAG8722452.1"/>
    <property type="molecule type" value="Genomic_DNA"/>
</dbReference>
<reference evidence="1" key="1">
    <citation type="submission" date="2021-06" db="EMBL/GenBank/DDBJ databases">
        <authorList>
            <person name="Kallberg Y."/>
            <person name="Tangrot J."/>
            <person name="Rosling A."/>
        </authorList>
    </citation>
    <scope>NUCLEOTIDE SEQUENCE</scope>
    <source>
        <strain evidence="1">IN212</strain>
    </source>
</reference>
<dbReference type="InterPro" id="IPR029058">
    <property type="entry name" value="AB_hydrolase_fold"/>
</dbReference>
<organism evidence="1 2">
    <name type="scientific">Racocetra fulgida</name>
    <dbReference type="NCBI Taxonomy" id="60492"/>
    <lineage>
        <taxon>Eukaryota</taxon>
        <taxon>Fungi</taxon>
        <taxon>Fungi incertae sedis</taxon>
        <taxon>Mucoromycota</taxon>
        <taxon>Glomeromycotina</taxon>
        <taxon>Glomeromycetes</taxon>
        <taxon>Diversisporales</taxon>
        <taxon>Gigasporaceae</taxon>
        <taxon>Racocetra</taxon>
    </lineage>
</organism>
<accession>A0A9N9ND18</accession>
<keyword evidence="2" id="KW-1185">Reference proteome</keyword>
<evidence type="ECO:0000313" key="2">
    <source>
        <dbReference type="Proteomes" id="UP000789396"/>
    </source>
</evidence>
<gene>
    <name evidence="1" type="ORF">RFULGI_LOCUS11555</name>
</gene>
<dbReference type="Gene3D" id="3.40.50.1820">
    <property type="entry name" value="alpha/beta hydrolase"/>
    <property type="match status" value="1"/>
</dbReference>
<comment type="caution">
    <text evidence="1">The sequence shown here is derived from an EMBL/GenBank/DDBJ whole genome shotgun (WGS) entry which is preliminary data.</text>
</comment>
<sequence length="95" mass="11262">VNSEKDKLVPLWISQTSVEILMDNDYLVKFKIYPRNGHWLGKQGIHDLREYLQEKLYQYDSIKNEIVLQNKINLKANKLTAKGTILETKPRYEKL</sequence>
<dbReference type="SUPFAM" id="SSF53474">
    <property type="entry name" value="alpha/beta-Hydrolases"/>
    <property type="match status" value="1"/>
</dbReference>
<proteinExistence type="predicted"/>
<dbReference type="AlphaFoldDB" id="A0A9N9ND18"/>
<evidence type="ECO:0000313" key="1">
    <source>
        <dbReference type="EMBL" id="CAG8722452.1"/>
    </source>
</evidence>
<feature type="non-terminal residue" evidence="1">
    <location>
        <position position="1"/>
    </location>
</feature>
<protein>
    <submittedName>
        <fullName evidence="1">2710_t:CDS:1</fullName>
    </submittedName>
</protein>
<name>A0A9N9ND18_9GLOM</name>
<dbReference type="Proteomes" id="UP000789396">
    <property type="component" value="Unassembled WGS sequence"/>
</dbReference>